<gene>
    <name evidence="1" type="ORF">SAMN05444266_105286</name>
</gene>
<dbReference type="EMBL" id="FRBL01000005">
    <property type="protein sequence ID" value="SHL86869.1"/>
    <property type="molecule type" value="Genomic_DNA"/>
</dbReference>
<keyword evidence="2" id="KW-1185">Reference proteome</keyword>
<dbReference type="Proteomes" id="UP000184420">
    <property type="component" value="Unassembled WGS sequence"/>
</dbReference>
<sequence>MTIRKSVIDLLNGRIYKVLLTKNVTLFVKYF</sequence>
<reference evidence="1 2" key="1">
    <citation type="submission" date="2016-11" db="EMBL/GenBank/DDBJ databases">
        <authorList>
            <person name="Jaros S."/>
            <person name="Januszkiewicz K."/>
            <person name="Wedrychowicz H."/>
        </authorList>
    </citation>
    <scope>NUCLEOTIDE SEQUENCE [LARGE SCALE GENOMIC DNA]</scope>
    <source>
        <strain evidence="1 2">DSM 27406</strain>
    </source>
</reference>
<protein>
    <submittedName>
        <fullName evidence="1">Uncharacterized protein</fullName>
    </submittedName>
</protein>
<organism evidence="1 2">
    <name type="scientific">Chitinophaga jiangningensis</name>
    <dbReference type="NCBI Taxonomy" id="1419482"/>
    <lineage>
        <taxon>Bacteria</taxon>
        <taxon>Pseudomonadati</taxon>
        <taxon>Bacteroidota</taxon>
        <taxon>Chitinophagia</taxon>
        <taxon>Chitinophagales</taxon>
        <taxon>Chitinophagaceae</taxon>
        <taxon>Chitinophaga</taxon>
    </lineage>
</organism>
<proteinExistence type="predicted"/>
<evidence type="ECO:0000313" key="2">
    <source>
        <dbReference type="Proteomes" id="UP000184420"/>
    </source>
</evidence>
<name>A0A1M7E668_9BACT</name>
<dbReference type="AlphaFoldDB" id="A0A1M7E668"/>
<evidence type="ECO:0000313" key="1">
    <source>
        <dbReference type="EMBL" id="SHL86869.1"/>
    </source>
</evidence>
<accession>A0A1M7E668</accession>
<dbReference type="STRING" id="1419482.SAMN05444266_105286"/>